<dbReference type="EMBL" id="JAGQHS010000046">
    <property type="protein sequence ID" value="MCA9756230.1"/>
    <property type="molecule type" value="Genomic_DNA"/>
</dbReference>
<protein>
    <submittedName>
        <fullName evidence="2">Uncharacterized protein</fullName>
    </submittedName>
</protein>
<proteinExistence type="predicted"/>
<feature type="signal peptide" evidence="1">
    <location>
        <begin position="1"/>
        <end position="29"/>
    </location>
</feature>
<evidence type="ECO:0000313" key="3">
    <source>
        <dbReference type="Proteomes" id="UP000739538"/>
    </source>
</evidence>
<reference evidence="2" key="2">
    <citation type="journal article" date="2021" name="Microbiome">
        <title>Successional dynamics and alternative stable states in a saline activated sludge microbial community over 9 years.</title>
        <authorList>
            <person name="Wang Y."/>
            <person name="Ye J."/>
            <person name="Ju F."/>
            <person name="Liu L."/>
            <person name="Boyd J.A."/>
            <person name="Deng Y."/>
            <person name="Parks D.H."/>
            <person name="Jiang X."/>
            <person name="Yin X."/>
            <person name="Woodcroft B.J."/>
            <person name="Tyson G.W."/>
            <person name="Hugenholtz P."/>
            <person name="Polz M.F."/>
            <person name="Zhang T."/>
        </authorList>
    </citation>
    <scope>NUCLEOTIDE SEQUENCE</scope>
    <source>
        <strain evidence="2">HKST-UBA02</strain>
    </source>
</reference>
<evidence type="ECO:0000313" key="2">
    <source>
        <dbReference type="EMBL" id="MCA9756230.1"/>
    </source>
</evidence>
<evidence type="ECO:0000256" key="1">
    <source>
        <dbReference type="SAM" id="SignalP"/>
    </source>
</evidence>
<dbReference type="AlphaFoldDB" id="A0A956SDA2"/>
<gene>
    <name evidence="2" type="ORF">KDA27_10530</name>
</gene>
<accession>A0A956SDA2</accession>
<name>A0A956SDA2_UNCEI</name>
<reference evidence="2" key="1">
    <citation type="submission" date="2020-04" db="EMBL/GenBank/DDBJ databases">
        <authorList>
            <person name="Zhang T."/>
        </authorList>
    </citation>
    <scope>NUCLEOTIDE SEQUENCE</scope>
    <source>
        <strain evidence="2">HKST-UBA02</strain>
    </source>
</reference>
<keyword evidence="1" id="KW-0732">Signal</keyword>
<dbReference type="Proteomes" id="UP000739538">
    <property type="component" value="Unassembled WGS sequence"/>
</dbReference>
<comment type="caution">
    <text evidence="2">The sequence shown here is derived from an EMBL/GenBank/DDBJ whole genome shotgun (WGS) entry which is preliminary data.</text>
</comment>
<feature type="chain" id="PRO_5037350868" evidence="1">
    <location>
        <begin position="30"/>
        <end position="308"/>
    </location>
</feature>
<sequence>MQHRSILASALPAMFLVSIALCVPRSGLAGPNANGTLIVHAPPGIVYCDFGTPCEQTDAHGPASCEEANTNVGSPESTVWSVYAAFPQSDAPRLSGVTFGIDYDIDTVAILDSGACGDFELPTGDWPRPGAGTAVTWSVAQTSALTHVYAFAGYEYYGQDVSFDLTPHPSQGGYFADDDVPSNLDPIVDYGKLGFNGNPGYLPCPSGPQLGACCLPDCGPCVVLLREECGAANGNFLGPGTVCDPNPCDCPPYGACCLSDGSCDLGSEMECLDQEGVYQGDDFPCDPNPCEPVPVQRSTWGGVKAVYR</sequence>
<organism evidence="2 3">
    <name type="scientific">Eiseniibacteriota bacterium</name>
    <dbReference type="NCBI Taxonomy" id="2212470"/>
    <lineage>
        <taxon>Bacteria</taxon>
        <taxon>Candidatus Eiseniibacteriota</taxon>
    </lineage>
</organism>